<dbReference type="FunFam" id="1.25.40.10:FF:000427">
    <property type="entry name" value="Pentatricopeptide repeat-containing protein chloroplastic"/>
    <property type="match status" value="1"/>
</dbReference>
<feature type="repeat" description="PPR" evidence="2">
    <location>
        <begin position="85"/>
        <end position="120"/>
    </location>
</feature>
<dbReference type="PANTHER" id="PTHR24015:SF553">
    <property type="entry name" value="DYW DOMAIN-CONTAINING PROTEIN"/>
    <property type="match status" value="1"/>
</dbReference>
<evidence type="ECO:0000256" key="1">
    <source>
        <dbReference type="ARBA" id="ARBA00022737"/>
    </source>
</evidence>
<dbReference type="NCBIfam" id="TIGR00756">
    <property type="entry name" value="PPR"/>
    <property type="match status" value="6"/>
</dbReference>
<dbReference type="FunFam" id="1.25.40.10:FF:000227">
    <property type="entry name" value="Pentatricopeptide repeat-containing protein At3g13880"/>
    <property type="match status" value="1"/>
</dbReference>
<dbReference type="InterPro" id="IPR046960">
    <property type="entry name" value="PPR_At4g14850-like_plant"/>
</dbReference>
<dbReference type="AlphaFoldDB" id="A0A7N0UGY5"/>
<dbReference type="EnsemblPlants" id="Kaladp0067s0018.1.v1.1">
    <property type="protein sequence ID" value="Kaladp0067s0018.1.v1.1.CDS.1"/>
    <property type="gene ID" value="Kaladp0067s0018.v1.1"/>
</dbReference>
<organism evidence="3 4">
    <name type="scientific">Kalanchoe fedtschenkoi</name>
    <name type="common">Lavender scallops</name>
    <name type="synonym">South American air plant</name>
    <dbReference type="NCBI Taxonomy" id="63787"/>
    <lineage>
        <taxon>Eukaryota</taxon>
        <taxon>Viridiplantae</taxon>
        <taxon>Streptophyta</taxon>
        <taxon>Embryophyta</taxon>
        <taxon>Tracheophyta</taxon>
        <taxon>Spermatophyta</taxon>
        <taxon>Magnoliopsida</taxon>
        <taxon>eudicotyledons</taxon>
        <taxon>Gunneridae</taxon>
        <taxon>Pentapetalae</taxon>
        <taxon>Saxifragales</taxon>
        <taxon>Crassulaceae</taxon>
        <taxon>Kalanchoe</taxon>
    </lineage>
</organism>
<dbReference type="GO" id="GO:0003723">
    <property type="term" value="F:RNA binding"/>
    <property type="evidence" value="ECO:0007669"/>
    <property type="project" value="InterPro"/>
</dbReference>
<dbReference type="InterPro" id="IPR002885">
    <property type="entry name" value="PPR_rpt"/>
</dbReference>
<feature type="repeat" description="PPR" evidence="2">
    <location>
        <begin position="360"/>
        <end position="390"/>
    </location>
</feature>
<dbReference type="FunFam" id="1.25.40.10:FF:001093">
    <property type="entry name" value="Pentatricopeptide repeat-containing protein At2g34400"/>
    <property type="match status" value="1"/>
</dbReference>
<proteinExistence type="predicted"/>
<dbReference type="PROSITE" id="PS51375">
    <property type="entry name" value="PPR"/>
    <property type="match status" value="6"/>
</dbReference>
<keyword evidence="1" id="KW-0677">Repeat</keyword>
<accession>A0A7N0UGY5</accession>
<dbReference type="Pfam" id="PF01535">
    <property type="entry name" value="PPR"/>
    <property type="match status" value="5"/>
</dbReference>
<feature type="repeat" description="PPR" evidence="2">
    <location>
        <begin position="391"/>
        <end position="425"/>
    </location>
</feature>
<dbReference type="GO" id="GO:0009451">
    <property type="term" value="P:RNA modification"/>
    <property type="evidence" value="ECO:0007669"/>
    <property type="project" value="InterPro"/>
</dbReference>
<dbReference type="PANTHER" id="PTHR24015">
    <property type="entry name" value="OS07G0578800 PROTEIN-RELATED"/>
    <property type="match status" value="1"/>
</dbReference>
<evidence type="ECO:0000313" key="4">
    <source>
        <dbReference type="Proteomes" id="UP000594263"/>
    </source>
</evidence>
<dbReference type="InterPro" id="IPR011990">
    <property type="entry name" value="TPR-like_helical_dom_sf"/>
</dbReference>
<sequence length="617" mass="69142">MLSRRKATANISRGLCLSNPALTQPLTSQLLALLRACGSTKCVLQIYAQMLVNAIDKSNFILLKLIDLRHLDLASRFFHQIEHPNSYAFNVMIRGLTTTWERFDLAVRLYYQMRELGVKPDNFTYPFVFKSCASLSALEHGRVAHSGVFRGGFEGDGHVSNSLITMYSSCGMLGDARKMFDEISVRDLVSWNSIISGCSKLGFAEEAVCLFWEMGEAGFRPDEMTLVSVLRACGELGDLRFGEWIRKFVDENEMELKFNTYIGSALIHMYSKCGDLTSARRTFDEMEKKDVVLWNAMITGYAQNGASDEAISLFCEMRRTSVEPSGITLIGALSSCASIGALELGQWIETYASRKGLLRDVYVATALIDMYAKCGSLSEALRIFEQMSQKSEASWNAMISAFAFHGKVMEALSLFERMLNDRHHIPPDDITLVAVLSACVHAGLVDEGLRLYHLMTSSFGLVPKIEHHSCIVDLLARAGRIYEAWDFVEQMPEKPDAVVLGALLGACQKMKVTEISERVTELLIGMEPSNSGNYVISSKMYAKEKRWKESASMWMLMRRRGVVKTPGCSWIEIDGKLEEFRAGDALGFETLKVFLLLNEEMRAQGYIPKVDRHLGEL</sequence>
<feature type="repeat" description="PPR" evidence="2">
    <location>
        <begin position="290"/>
        <end position="324"/>
    </location>
</feature>
<dbReference type="Gene3D" id="1.25.40.10">
    <property type="entry name" value="Tetratricopeptide repeat domain"/>
    <property type="match status" value="4"/>
</dbReference>
<feature type="repeat" description="PPR" evidence="2">
    <location>
        <begin position="259"/>
        <end position="289"/>
    </location>
</feature>
<feature type="repeat" description="PPR" evidence="2">
    <location>
        <begin position="187"/>
        <end position="221"/>
    </location>
</feature>
<dbReference type="InterPro" id="IPR046848">
    <property type="entry name" value="E_motif"/>
</dbReference>
<name>A0A7N0UGY5_KALFE</name>
<evidence type="ECO:0000256" key="2">
    <source>
        <dbReference type="PROSITE-ProRule" id="PRU00708"/>
    </source>
</evidence>
<keyword evidence="4" id="KW-1185">Reference proteome</keyword>
<dbReference type="Pfam" id="PF20431">
    <property type="entry name" value="E_motif"/>
    <property type="match status" value="1"/>
</dbReference>
<dbReference type="OMA" id="HTQMLIN"/>
<reference evidence="3" key="1">
    <citation type="submission" date="2021-01" db="UniProtKB">
        <authorList>
            <consortium name="EnsemblPlants"/>
        </authorList>
    </citation>
    <scope>IDENTIFICATION</scope>
</reference>
<protein>
    <recommendedName>
        <fullName evidence="5">Chlororespiratory reduction 21</fullName>
    </recommendedName>
</protein>
<evidence type="ECO:0000313" key="3">
    <source>
        <dbReference type="EnsemblPlants" id="Kaladp0067s0018.1.v1.1.CDS.1"/>
    </source>
</evidence>
<dbReference type="Gramene" id="Kaladp0067s0018.1.v1.1">
    <property type="protein sequence ID" value="Kaladp0067s0018.1.v1.1.CDS.1"/>
    <property type="gene ID" value="Kaladp0067s0018.v1.1"/>
</dbReference>
<dbReference type="Proteomes" id="UP000594263">
    <property type="component" value="Unplaced"/>
</dbReference>
<dbReference type="Pfam" id="PF13041">
    <property type="entry name" value="PPR_2"/>
    <property type="match status" value="3"/>
</dbReference>
<evidence type="ECO:0008006" key="5">
    <source>
        <dbReference type="Google" id="ProtNLM"/>
    </source>
</evidence>